<feature type="compositionally biased region" description="Polar residues" evidence="1">
    <location>
        <begin position="27"/>
        <end position="40"/>
    </location>
</feature>
<comment type="caution">
    <text evidence="2">The sequence shown here is derived from an EMBL/GenBank/DDBJ whole genome shotgun (WGS) entry which is preliminary data.</text>
</comment>
<feature type="region of interest" description="Disordered" evidence="1">
    <location>
        <begin position="388"/>
        <end position="449"/>
    </location>
</feature>
<evidence type="ECO:0000313" key="3">
    <source>
        <dbReference type="Proteomes" id="UP000613740"/>
    </source>
</evidence>
<evidence type="ECO:0000256" key="1">
    <source>
        <dbReference type="SAM" id="MobiDB-lite"/>
    </source>
</evidence>
<feature type="region of interest" description="Disordered" evidence="1">
    <location>
        <begin position="96"/>
        <end position="122"/>
    </location>
</feature>
<feature type="region of interest" description="Disordered" evidence="1">
    <location>
        <begin position="22"/>
        <end position="67"/>
    </location>
</feature>
<feature type="compositionally biased region" description="Basic and acidic residues" evidence="1">
    <location>
        <begin position="438"/>
        <end position="449"/>
    </location>
</feature>
<dbReference type="EMBL" id="JAEHOD010000010">
    <property type="protein sequence ID" value="KAG2450786.1"/>
    <property type="molecule type" value="Genomic_DNA"/>
</dbReference>
<feature type="compositionally biased region" description="Low complexity" evidence="1">
    <location>
        <begin position="47"/>
        <end position="63"/>
    </location>
</feature>
<dbReference type="Proteomes" id="UP000613740">
    <property type="component" value="Unassembled WGS sequence"/>
</dbReference>
<accession>A0A836B8D2</accession>
<dbReference type="OrthoDB" id="552815at2759"/>
<proteinExistence type="predicted"/>
<keyword evidence="3" id="KW-1185">Reference proteome</keyword>
<feature type="compositionally biased region" description="Low complexity" evidence="1">
    <location>
        <begin position="99"/>
        <end position="109"/>
    </location>
</feature>
<sequence>MDSTLANIRAWKQKHEREMLEMRQHNEQVLQAQATGSPSDAQPDAQPGASAAGALPTPAASASMNVALGDEEDADLLDLVRERRERQERLVSGIRHKYSAAQQHPAGSAAAGGGQGPGSDSATVQALMGASGIWASVRSVDQPPLESLLRNVDVRGMLDPTAAAAVGDRVTYVPGGASGAPDRPMSAARKKAEAAANEAVLRGQQLMAELEAELRALEGPAGGAGAGGAGGALAGAAGAGSLSFTRPGSGGGPLGATGAGRGAGLTAGNGLGTASVSSSAAAADGEVPLDPLLDWSVQLQGVLAKMDALQTGYQAAAVAVARGGADGGAGGGSSRPGSGAGAGGGAGKLRTGSGSSLVPPRPGSARIKLDPLPQAQALLAAAAVAAASGGASGGAGRRPGSSGSASAAGGGRQEQVEGEQGEGTGPEPVPFAGNRIRQLREMQRQDSAQ</sequence>
<name>A0A836B8D2_9CHLO</name>
<feature type="compositionally biased region" description="Low complexity" evidence="1">
    <location>
        <begin position="398"/>
        <end position="407"/>
    </location>
</feature>
<dbReference type="AlphaFoldDB" id="A0A836B8D2"/>
<evidence type="ECO:0000313" key="2">
    <source>
        <dbReference type="EMBL" id="KAG2450786.1"/>
    </source>
</evidence>
<protein>
    <submittedName>
        <fullName evidence="2">Uncharacterized protein</fullName>
    </submittedName>
</protein>
<gene>
    <name evidence="2" type="ORF">HYH02_004623</name>
</gene>
<feature type="region of interest" description="Disordered" evidence="1">
    <location>
        <begin position="325"/>
        <end position="370"/>
    </location>
</feature>
<organism evidence="2 3">
    <name type="scientific">Chlamydomonas schloesseri</name>
    <dbReference type="NCBI Taxonomy" id="2026947"/>
    <lineage>
        <taxon>Eukaryota</taxon>
        <taxon>Viridiplantae</taxon>
        <taxon>Chlorophyta</taxon>
        <taxon>core chlorophytes</taxon>
        <taxon>Chlorophyceae</taxon>
        <taxon>CS clade</taxon>
        <taxon>Chlamydomonadales</taxon>
        <taxon>Chlamydomonadaceae</taxon>
        <taxon>Chlamydomonas</taxon>
    </lineage>
</organism>
<feature type="compositionally biased region" description="Gly residues" evidence="1">
    <location>
        <begin position="325"/>
        <end position="347"/>
    </location>
</feature>
<reference evidence="2" key="1">
    <citation type="journal article" date="2020" name="bioRxiv">
        <title>Comparative genomics of Chlamydomonas.</title>
        <authorList>
            <person name="Craig R.J."/>
            <person name="Hasan A.R."/>
            <person name="Ness R.W."/>
            <person name="Keightley P.D."/>
        </authorList>
    </citation>
    <scope>NUCLEOTIDE SEQUENCE</scope>
    <source>
        <strain evidence="2">CCAP 11/173</strain>
    </source>
</reference>